<gene>
    <name evidence="2" type="ORF">FOY51_22635</name>
</gene>
<evidence type="ECO:0000313" key="2">
    <source>
        <dbReference type="EMBL" id="KAA0019444.1"/>
    </source>
</evidence>
<evidence type="ECO:0000313" key="3">
    <source>
        <dbReference type="Proteomes" id="UP000322244"/>
    </source>
</evidence>
<accession>A0A5A7S6Z3</accession>
<dbReference type="GO" id="GO:0003676">
    <property type="term" value="F:nucleic acid binding"/>
    <property type="evidence" value="ECO:0007669"/>
    <property type="project" value="InterPro"/>
</dbReference>
<name>A0A5A7S6Z3_9NOCA</name>
<keyword evidence="2" id="KW-0255">Endonuclease</keyword>
<feature type="domain" description="HNH" evidence="1">
    <location>
        <begin position="13"/>
        <end position="41"/>
    </location>
</feature>
<keyword evidence="2" id="KW-0540">Nuclease</keyword>
<keyword evidence="3" id="KW-1185">Reference proteome</keyword>
<sequence>MLRTWRGYGPIRHRDHIVEHQAGGPTTADNGAGLCEACNTQGYPCLCEQVRLQYRSGLSCQPPVRRPP</sequence>
<dbReference type="OrthoDB" id="5241234at2"/>
<dbReference type="CDD" id="cd00085">
    <property type="entry name" value="HNHc"/>
    <property type="match status" value="1"/>
</dbReference>
<protein>
    <submittedName>
        <fullName evidence="2">HNH endonuclease</fullName>
    </submittedName>
</protein>
<dbReference type="Proteomes" id="UP000322244">
    <property type="component" value="Unassembled WGS sequence"/>
</dbReference>
<comment type="caution">
    <text evidence="2">The sequence shown here is derived from an EMBL/GenBank/DDBJ whole genome shotgun (WGS) entry which is preliminary data.</text>
</comment>
<dbReference type="InterPro" id="IPR002711">
    <property type="entry name" value="HNH"/>
</dbReference>
<evidence type="ECO:0000259" key="1">
    <source>
        <dbReference type="Pfam" id="PF01844"/>
    </source>
</evidence>
<dbReference type="GO" id="GO:0008270">
    <property type="term" value="F:zinc ion binding"/>
    <property type="evidence" value="ECO:0007669"/>
    <property type="project" value="InterPro"/>
</dbReference>
<dbReference type="RefSeq" id="WP_149432540.1">
    <property type="nucleotide sequence ID" value="NZ_VLNY01000015.1"/>
</dbReference>
<dbReference type="Pfam" id="PF01844">
    <property type="entry name" value="HNH"/>
    <property type="match status" value="1"/>
</dbReference>
<reference evidence="2 3" key="1">
    <citation type="submission" date="2019-07" db="EMBL/GenBank/DDBJ databases">
        <title>Rhodococcus cavernicolus sp. nov., isolated from a cave.</title>
        <authorList>
            <person name="Lee S.D."/>
        </authorList>
    </citation>
    <scope>NUCLEOTIDE SEQUENCE [LARGE SCALE GENOMIC DNA]</scope>
    <source>
        <strain evidence="2 3">C1-24</strain>
    </source>
</reference>
<keyword evidence="2" id="KW-0378">Hydrolase</keyword>
<dbReference type="AlphaFoldDB" id="A0A5A7S6Z3"/>
<dbReference type="GO" id="GO:0004519">
    <property type="term" value="F:endonuclease activity"/>
    <property type="evidence" value="ECO:0007669"/>
    <property type="project" value="UniProtKB-KW"/>
</dbReference>
<proteinExistence type="predicted"/>
<dbReference type="EMBL" id="VLNY01000015">
    <property type="protein sequence ID" value="KAA0019444.1"/>
    <property type="molecule type" value="Genomic_DNA"/>
</dbReference>
<dbReference type="InterPro" id="IPR003615">
    <property type="entry name" value="HNH_nuc"/>
</dbReference>
<organism evidence="2 3">
    <name type="scientific">Antrihabitans cavernicola</name>
    <dbReference type="NCBI Taxonomy" id="2495913"/>
    <lineage>
        <taxon>Bacteria</taxon>
        <taxon>Bacillati</taxon>
        <taxon>Actinomycetota</taxon>
        <taxon>Actinomycetes</taxon>
        <taxon>Mycobacteriales</taxon>
        <taxon>Nocardiaceae</taxon>
        <taxon>Antrihabitans</taxon>
    </lineage>
</organism>